<reference evidence="7 8" key="1">
    <citation type="submission" date="2015-07" db="EMBL/GenBank/DDBJ databases">
        <title>Draft genome sequence of the Amantichitinum ursilacus IGB-41, a new chitin-degrading bacterium.</title>
        <authorList>
            <person name="Kirstahler P."/>
            <person name="Guenther M."/>
            <person name="Grumaz C."/>
            <person name="Rupp S."/>
            <person name="Zibek S."/>
            <person name="Sohn K."/>
        </authorList>
    </citation>
    <scope>NUCLEOTIDE SEQUENCE [LARGE SCALE GENOMIC DNA]</scope>
    <source>
        <strain evidence="7 8">IGB-41</strain>
    </source>
</reference>
<dbReference type="FunFam" id="3.40.50.720:FF:000022">
    <property type="entry name" value="Cinnamyl alcohol dehydrogenase"/>
    <property type="match status" value="1"/>
</dbReference>
<dbReference type="InterPro" id="IPR020843">
    <property type="entry name" value="ER"/>
</dbReference>
<dbReference type="SUPFAM" id="SSF50129">
    <property type="entry name" value="GroES-like"/>
    <property type="match status" value="1"/>
</dbReference>
<protein>
    <submittedName>
        <fullName evidence="7">NADP-dependent alcohol dehydrogenase C 2</fullName>
        <ecNumber evidence="7">1.1.1.2</ecNumber>
    </submittedName>
</protein>
<keyword evidence="2 5" id="KW-0479">Metal-binding</keyword>
<dbReference type="InterPro" id="IPR011032">
    <property type="entry name" value="GroES-like_sf"/>
</dbReference>
<comment type="similarity">
    <text evidence="5">Belongs to the zinc-containing alcohol dehydrogenase family.</text>
</comment>
<evidence type="ECO:0000313" key="8">
    <source>
        <dbReference type="Proteomes" id="UP000037939"/>
    </source>
</evidence>
<dbReference type="PATRIC" id="fig|857265.3.peg.431"/>
<dbReference type="Gene3D" id="3.40.50.720">
    <property type="entry name" value="NAD(P)-binding Rossmann-like Domain"/>
    <property type="match status" value="1"/>
</dbReference>
<keyword evidence="4 7" id="KW-0560">Oxidoreductase</keyword>
<dbReference type="STRING" id="857265.WG78_02060"/>
<proteinExistence type="inferred from homology"/>
<dbReference type="Proteomes" id="UP000037939">
    <property type="component" value="Unassembled WGS sequence"/>
</dbReference>
<dbReference type="EMBL" id="LAQT01000001">
    <property type="protein sequence ID" value="KPC55403.1"/>
    <property type="molecule type" value="Genomic_DNA"/>
</dbReference>
<evidence type="ECO:0000313" key="7">
    <source>
        <dbReference type="EMBL" id="KPC55403.1"/>
    </source>
</evidence>
<dbReference type="InterPro" id="IPR047109">
    <property type="entry name" value="CAD-like"/>
</dbReference>
<evidence type="ECO:0000256" key="1">
    <source>
        <dbReference type="ARBA" id="ARBA00001947"/>
    </source>
</evidence>
<dbReference type="GO" id="GO:0008270">
    <property type="term" value="F:zinc ion binding"/>
    <property type="evidence" value="ECO:0007669"/>
    <property type="project" value="InterPro"/>
</dbReference>
<dbReference type="RefSeq" id="WP_053936097.1">
    <property type="nucleotide sequence ID" value="NZ_LAQT01000001.1"/>
</dbReference>
<dbReference type="CDD" id="cd05283">
    <property type="entry name" value="CAD1"/>
    <property type="match status" value="1"/>
</dbReference>
<dbReference type="InterPro" id="IPR013154">
    <property type="entry name" value="ADH-like_N"/>
</dbReference>
<comment type="cofactor">
    <cofactor evidence="1 5">
        <name>Zn(2+)</name>
        <dbReference type="ChEBI" id="CHEBI:29105"/>
    </cofactor>
</comment>
<dbReference type="PANTHER" id="PTHR42683">
    <property type="entry name" value="ALDEHYDE REDUCTASE"/>
    <property type="match status" value="1"/>
</dbReference>
<dbReference type="GO" id="GO:0008106">
    <property type="term" value="F:alcohol dehydrogenase (NADP+) activity"/>
    <property type="evidence" value="ECO:0007669"/>
    <property type="project" value="UniProtKB-EC"/>
</dbReference>
<dbReference type="EC" id="1.1.1.2" evidence="7"/>
<organism evidence="7 8">
    <name type="scientific">Amantichitinum ursilacus</name>
    <dbReference type="NCBI Taxonomy" id="857265"/>
    <lineage>
        <taxon>Bacteria</taxon>
        <taxon>Pseudomonadati</taxon>
        <taxon>Pseudomonadota</taxon>
        <taxon>Betaproteobacteria</taxon>
        <taxon>Neisseriales</taxon>
        <taxon>Chitinibacteraceae</taxon>
        <taxon>Amantichitinum</taxon>
    </lineage>
</organism>
<gene>
    <name evidence="7" type="primary">adhC2_1</name>
    <name evidence="7" type="ORF">WG78_02060</name>
</gene>
<dbReference type="Pfam" id="PF08240">
    <property type="entry name" value="ADH_N"/>
    <property type="match status" value="1"/>
</dbReference>
<evidence type="ECO:0000259" key="6">
    <source>
        <dbReference type="SMART" id="SM00829"/>
    </source>
</evidence>
<dbReference type="Pfam" id="PF00107">
    <property type="entry name" value="ADH_zinc_N"/>
    <property type="match status" value="1"/>
</dbReference>
<dbReference type="Gene3D" id="3.90.180.10">
    <property type="entry name" value="Medium-chain alcohol dehydrogenases, catalytic domain"/>
    <property type="match status" value="1"/>
</dbReference>
<dbReference type="SMART" id="SM00829">
    <property type="entry name" value="PKS_ER"/>
    <property type="match status" value="1"/>
</dbReference>
<comment type="caution">
    <text evidence="7">The sequence shown here is derived from an EMBL/GenBank/DDBJ whole genome shotgun (WGS) entry which is preliminary data.</text>
</comment>
<evidence type="ECO:0000256" key="3">
    <source>
        <dbReference type="ARBA" id="ARBA00022833"/>
    </source>
</evidence>
<dbReference type="InterPro" id="IPR036291">
    <property type="entry name" value="NAD(P)-bd_dom_sf"/>
</dbReference>
<dbReference type="InterPro" id="IPR013149">
    <property type="entry name" value="ADH-like_C"/>
</dbReference>
<accession>A0A0N0XLE2</accession>
<dbReference type="InterPro" id="IPR002328">
    <property type="entry name" value="ADH_Zn_CS"/>
</dbReference>
<dbReference type="PROSITE" id="PS00059">
    <property type="entry name" value="ADH_ZINC"/>
    <property type="match status" value="1"/>
</dbReference>
<evidence type="ECO:0000256" key="4">
    <source>
        <dbReference type="ARBA" id="ARBA00023002"/>
    </source>
</evidence>
<dbReference type="OrthoDB" id="9771084at2"/>
<evidence type="ECO:0000256" key="5">
    <source>
        <dbReference type="RuleBase" id="RU361277"/>
    </source>
</evidence>
<sequence>MQTQGYAAYTRDTPLKPYVFQRRELRANDVSMEILYCGVCHSDLHTARNDWGWSYYPIVPGHEIVGRVLAVGAAVKRYKVGDHVAVGCMVDSCMECDQCKKGEEQLCREGNTGTYAGRDRITGENTQGGYSKHLVVREEFCLRMPDGLDISKAAPLLCAGITTYSPLRTWGVKAGSRVGVIGLGGLGHMAVKLAVGMGADVTVLSRTADKEADALKLGAARLLVSSDADAMAKAGSSFDLVIDTVPVKHNLDLYTPLLDVDATLVIVGQVGPIEEASTVPLLLGRRRVAGSPIGGIAQTQEMLDFCAEKNILPDCEMIRMDQINEAFERMEKADVRYRFVIDMASLPAA</sequence>
<evidence type="ECO:0000256" key="2">
    <source>
        <dbReference type="ARBA" id="ARBA00022723"/>
    </source>
</evidence>
<keyword evidence="3 5" id="KW-0862">Zinc</keyword>
<feature type="domain" description="Enoyl reductase (ER)" evidence="6">
    <location>
        <begin position="12"/>
        <end position="341"/>
    </location>
</feature>
<dbReference type="AlphaFoldDB" id="A0A0N0XLE2"/>
<name>A0A0N0XLE2_9NEIS</name>
<keyword evidence="8" id="KW-1185">Reference proteome</keyword>
<dbReference type="SUPFAM" id="SSF51735">
    <property type="entry name" value="NAD(P)-binding Rossmann-fold domains"/>
    <property type="match status" value="1"/>
</dbReference>